<keyword evidence="1" id="KW-1133">Transmembrane helix</keyword>
<evidence type="ECO:0000313" key="2">
    <source>
        <dbReference type="EMBL" id="OPH38049.1"/>
    </source>
</evidence>
<reference evidence="2 4" key="1">
    <citation type="submission" date="2017-03" db="EMBL/GenBank/DDBJ databases">
        <title>Draft genome sequence of Moraxella equi CCUG 4950T type strain.</title>
        <authorList>
            <person name="Salva-Serra F."/>
            <person name="Engstrom-Jakobsson H."/>
            <person name="Thorell K."/>
            <person name="Jaen-Luchoro D."/>
            <person name="Gonzales-Siles L."/>
            <person name="Karlsson R."/>
            <person name="Yazdan S."/>
            <person name="Boulund F."/>
            <person name="Johnning A."/>
            <person name="Engstrand L."/>
            <person name="Kristiansson E."/>
            <person name="Moore E."/>
        </authorList>
    </citation>
    <scope>NUCLEOTIDE SEQUENCE [LARGE SCALE GENOMIC DNA]</scope>
    <source>
        <strain evidence="2 4">CCUG 4950</strain>
    </source>
</reference>
<gene>
    <name evidence="2" type="ORF">B5J93_07045</name>
    <name evidence="3" type="ORF">NCTC11012_00595</name>
</gene>
<sequence>MNLHNIGLILLGIGCMAVILATRLYFQLIFRYYDLHQSSFFKSMTQTLINDTGNKRIHYRHVCFSHTYFWDKDERPYQMELTTMPSLISKEFQAVIKFNNTHIEENHLMAIDNRTNNITDSFINELIKRSAKFDRSFSTSHEALYEFYTTACVPVRYMKYRNHYYVYPTTPISHTHQ</sequence>
<dbReference type="EMBL" id="MXAP01000067">
    <property type="protein sequence ID" value="OPH38049.1"/>
    <property type="molecule type" value="Genomic_DNA"/>
</dbReference>
<dbReference type="EMBL" id="UGQF01000001">
    <property type="protein sequence ID" value="STZ02370.1"/>
    <property type="molecule type" value="Genomic_DNA"/>
</dbReference>
<protein>
    <submittedName>
        <fullName evidence="3">Uncharacterized protein</fullName>
    </submittedName>
</protein>
<dbReference type="RefSeq" id="WP_079325744.1">
    <property type="nucleotide sequence ID" value="NZ_MXAP01000067.1"/>
</dbReference>
<keyword evidence="4" id="KW-1185">Reference proteome</keyword>
<accession>A0A378QPH3</accession>
<dbReference type="Proteomes" id="UP000254618">
    <property type="component" value="Unassembled WGS sequence"/>
</dbReference>
<feature type="transmembrane region" description="Helical" evidence="1">
    <location>
        <begin position="6"/>
        <end position="26"/>
    </location>
</feature>
<reference evidence="3 5" key="2">
    <citation type="submission" date="2018-06" db="EMBL/GenBank/DDBJ databases">
        <authorList>
            <consortium name="Pathogen Informatics"/>
            <person name="Doyle S."/>
        </authorList>
    </citation>
    <scope>NUCLEOTIDE SEQUENCE [LARGE SCALE GENOMIC DNA]</scope>
    <source>
        <strain evidence="3 5">NCTC11012</strain>
    </source>
</reference>
<proteinExistence type="predicted"/>
<organism evidence="3 5">
    <name type="scientific">Moraxella equi</name>
    <dbReference type="NCBI Taxonomy" id="60442"/>
    <lineage>
        <taxon>Bacteria</taxon>
        <taxon>Pseudomonadati</taxon>
        <taxon>Pseudomonadota</taxon>
        <taxon>Gammaproteobacteria</taxon>
        <taxon>Moraxellales</taxon>
        <taxon>Moraxellaceae</taxon>
        <taxon>Moraxella</taxon>
    </lineage>
</organism>
<keyword evidence="1" id="KW-0472">Membrane</keyword>
<evidence type="ECO:0000313" key="3">
    <source>
        <dbReference type="EMBL" id="STZ02370.1"/>
    </source>
</evidence>
<keyword evidence="1" id="KW-0812">Transmembrane</keyword>
<evidence type="ECO:0000313" key="4">
    <source>
        <dbReference type="Proteomes" id="UP000190777"/>
    </source>
</evidence>
<dbReference type="AlphaFoldDB" id="A0A378QPH3"/>
<evidence type="ECO:0000256" key="1">
    <source>
        <dbReference type="SAM" id="Phobius"/>
    </source>
</evidence>
<evidence type="ECO:0000313" key="5">
    <source>
        <dbReference type="Proteomes" id="UP000254618"/>
    </source>
</evidence>
<dbReference type="Proteomes" id="UP000190777">
    <property type="component" value="Unassembled WGS sequence"/>
</dbReference>
<name>A0A378QPH3_9GAMM</name>